<dbReference type="Pfam" id="PF08281">
    <property type="entry name" value="Sigma70_r4_2"/>
    <property type="match status" value="1"/>
</dbReference>
<dbReference type="InterPro" id="IPR046531">
    <property type="entry name" value="DUF6596"/>
</dbReference>
<gene>
    <name evidence="8" type="ORF">GA0070609_2434</name>
</gene>
<keyword evidence="3" id="KW-0731">Sigma factor</keyword>
<dbReference type="PANTHER" id="PTHR47756">
    <property type="entry name" value="BLL6612 PROTEIN-RELATED"/>
    <property type="match status" value="1"/>
</dbReference>
<accession>A0A1C5HZ04</accession>
<dbReference type="Pfam" id="PF20239">
    <property type="entry name" value="DUF6596"/>
    <property type="match status" value="1"/>
</dbReference>
<proteinExistence type="inferred from homology"/>
<dbReference type="GO" id="GO:0003677">
    <property type="term" value="F:DNA binding"/>
    <property type="evidence" value="ECO:0007669"/>
    <property type="project" value="InterPro"/>
</dbReference>
<dbReference type="NCBIfam" id="TIGR02937">
    <property type="entry name" value="sigma70-ECF"/>
    <property type="match status" value="1"/>
</dbReference>
<dbReference type="AlphaFoldDB" id="A0A1C5HZ04"/>
<evidence type="ECO:0000259" key="6">
    <source>
        <dbReference type="Pfam" id="PF08281"/>
    </source>
</evidence>
<dbReference type="Pfam" id="PF04542">
    <property type="entry name" value="Sigma70_r2"/>
    <property type="match status" value="1"/>
</dbReference>
<evidence type="ECO:0000256" key="3">
    <source>
        <dbReference type="ARBA" id="ARBA00023082"/>
    </source>
</evidence>
<reference evidence="8 9" key="1">
    <citation type="submission" date="2016-06" db="EMBL/GenBank/DDBJ databases">
        <authorList>
            <person name="Kjaerup R.B."/>
            <person name="Dalgaard T.S."/>
            <person name="Juul-Madsen H.R."/>
        </authorList>
    </citation>
    <scope>NUCLEOTIDE SEQUENCE [LARGE SCALE GENOMIC DNA]</scope>
    <source>
        <strain evidence="8 9">DSM 43904</strain>
    </source>
</reference>
<keyword evidence="2" id="KW-0805">Transcription regulation</keyword>
<dbReference type="Gene3D" id="1.10.1740.10">
    <property type="match status" value="1"/>
</dbReference>
<keyword evidence="9" id="KW-1185">Reference proteome</keyword>
<dbReference type="InterPro" id="IPR014284">
    <property type="entry name" value="RNA_pol_sigma-70_dom"/>
</dbReference>
<dbReference type="SUPFAM" id="SSF88946">
    <property type="entry name" value="Sigma2 domain of RNA polymerase sigma factors"/>
    <property type="match status" value="1"/>
</dbReference>
<evidence type="ECO:0000259" key="7">
    <source>
        <dbReference type="Pfam" id="PF20239"/>
    </source>
</evidence>
<feature type="domain" description="RNA polymerase sigma factor 70 region 4 type 2" evidence="6">
    <location>
        <begin position="123"/>
        <end position="171"/>
    </location>
</feature>
<evidence type="ECO:0000313" key="8">
    <source>
        <dbReference type="EMBL" id="SCG50851.1"/>
    </source>
</evidence>
<feature type="domain" description="RNA polymerase sigma-70 region 2" evidence="5">
    <location>
        <begin position="19"/>
        <end position="84"/>
    </location>
</feature>
<dbReference type="GO" id="GO:0006352">
    <property type="term" value="P:DNA-templated transcription initiation"/>
    <property type="evidence" value="ECO:0007669"/>
    <property type="project" value="InterPro"/>
</dbReference>
<dbReference type="Proteomes" id="UP000198217">
    <property type="component" value="Chromosome I"/>
</dbReference>
<dbReference type="Gene3D" id="1.10.10.10">
    <property type="entry name" value="Winged helix-like DNA-binding domain superfamily/Winged helix DNA-binding domain"/>
    <property type="match status" value="1"/>
</dbReference>
<evidence type="ECO:0000313" key="9">
    <source>
        <dbReference type="Proteomes" id="UP000198217"/>
    </source>
</evidence>
<dbReference type="InterPro" id="IPR007627">
    <property type="entry name" value="RNA_pol_sigma70_r2"/>
</dbReference>
<keyword evidence="4" id="KW-0804">Transcription</keyword>
<dbReference type="InterPro" id="IPR013324">
    <property type="entry name" value="RNA_pol_sigma_r3/r4-like"/>
</dbReference>
<dbReference type="InterPro" id="IPR013249">
    <property type="entry name" value="RNA_pol_sigma70_r4_t2"/>
</dbReference>
<dbReference type="GO" id="GO:0016987">
    <property type="term" value="F:sigma factor activity"/>
    <property type="evidence" value="ECO:0007669"/>
    <property type="project" value="UniProtKB-KW"/>
</dbReference>
<organism evidence="8 9">
    <name type="scientific">Micromonospora echinaurantiaca</name>
    <dbReference type="NCBI Taxonomy" id="47857"/>
    <lineage>
        <taxon>Bacteria</taxon>
        <taxon>Bacillati</taxon>
        <taxon>Actinomycetota</taxon>
        <taxon>Actinomycetes</taxon>
        <taxon>Micromonosporales</taxon>
        <taxon>Micromonosporaceae</taxon>
        <taxon>Micromonospora</taxon>
    </lineage>
</organism>
<evidence type="ECO:0000256" key="1">
    <source>
        <dbReference type="ARBA" id="ARBA00010641"/>
    </source>
</evidence>
<dbReference type="InterPro" id="IPR036388">
    <property type="entry name" value="WH-like_DNA-bd_sf"/>
</dbReference>
<dbReference type="InterPro" id="IPR013325">
    <property type="entry name" value="RNA_pol_sigma_r2"/>
</dbReference>
<protein>
    <submittedName>
        <fullName evidence="8">RNA polymerase sigma-70 factor, ECF subfamily</fullName>
    </submittedName>
</protein>
<comment type="similarity">
    <text evidence="1">Belongs to the sigma-70 factor family. ECF subfamily.</text>
</comment>
<dbReference type="EMBL" id="LT607750">
    <property type="protein sequence ID" value="SCG50851.1"/>
    <property type="molecule type" value="Genomic_DNA"/>
</dbReference>
<feature type="domain" description="DUF6596" evidence="7">
    <location>
        <begin position="189"/>
        <end position="286"/>
    </location>
</feature>
<evidence type="ECO:0000256" key="2">
    <source>
        <dbReference type="ARBA" id="ARBA00023015"/>
    </source>
</evidence>
<dbReference type="SUPFAM" id="SSF88659">
    <property type="entry name" value="Sigma3 and sigma4 domains of RNA polymerase sigma factors"/>
    <property type="match status" value="1"/>
</dbReference>
<dbReference type="PANTHER" id="PTHR47756:SF2">
    <property type="entry name" value="BLL6612 PROTEIN"/>
    <property type="match status" value="1"/>
</dbReference>
<sequence length="426" mass="46261">MTAADERNVGVGASVELMFREERGRLLASLVRRFGDLDLAEEVTSEAIEAALVHWPVDGVPARPGAWLLTTARRRAVDRLRRDRAYAARLAILQVEAERADPAPPADADADLPDERLQLFFTCAHPALPAEDRTALTLRCLAGLTTPEVARAFLVPPATMAQRIVRAKRKIREARIPFRVPGPDELPDRLPGVLQVIYSIFTEGYAASSGTRLQRLDLAEEAIRLARILRRLLPAEREVAGLLALMLLVHARRDARTGPDGELVLLADQDRGRWDQEMIDEGQALVPVALTGGPPGPYGVQAAIAALHDEAADVASTDWPQIVALYDVLLAVAPSPVVALNRAVAVAMRDGPATGLALLDGLADEPRLRGYHPYPAARGDLLRQLGRYAEAAAAYRAALDLAGTEPERAHLRRNLRAAEGHDPDRA</sequence>
<evidence type="ECO:0000259" key="5">
    <source>
        <dbReference type="Pfam" id="PF04542"/>
    </source>
</evidence>
<name>A0A1C5HZ04_9ACTN</name>
<evidence type="ECO:0000256" key="4">
    <source>
        <dbReference type="ARBA" id="ARBA00023163"/>
    </source>
</evidence>